<dbReference type="GO" id="GO:0004674">
    <property type="term" value="F:protein serine/threonine kinase activity"/>
    <property type="evidence" value="ECO:0007669"/>
    <property type="project" value="UniProtKB-KW"/>
</dbReference>
<dbReference type="PROSITE" id="PS00108">
    <property type="entry name" value="PROTEIN_KINASE_ST"/>
    <property type="match status" value="1"/>
</dbReference>
<sequence length="525" mass="56185">MTSLAGRYRLLAQLGQGGMGTVWRAMDELLRQEVAIKEVRLPPNLDESARSELVDRTLREARAAAALRDHPSIVTVHDVVLDDGRPWIVMELVRGRSLDRVVRDDGPLPPARVAGIGLRMIEALSAAHASGILHRDVKPANVMLTDDGRVLLTDFGIATIAGDVALTQTGLLSGSPGYIAPERLRGEPDGPPADLWSLGATLYLAVEGAPPFSRHNEAAVLAAVLMQEPAPFRLAGPLGPALAAILEKDPARRCSPEQATAWLTPIAQGTQGAQGLQSAQSIQSTHPPGVSAAHPPVGPQPLTQDSGPRRRRRTKAVVGAALALVLLVTASVVVIPQLFPNVIRLIGYALSPPSTTFPTFKPRPTASATPSTPLIGEFEACELLTTTQVRSLFGHTVKRQWLTDASCSWRGGTFQVLTVMAYRAPSTSVAGTMHEQTVKYMRDEPKRNPGTKFRERPDIGEDAYSHTGRLLEGLPSYMTKVAFTVSNVSVTVSLQRGRPGDAGSQKVAKLVADALRKRVQRAGTG</sequence>
<dbReference type="Gene3D" id="1.10.510.10">
    <property type="entry name" value="Transferase(Phosphotransferase) domain 1"/>
    <property type="match status" value="1"/>
</dbReference>
<dbReference type="STRING" id="1909395.BKM31_44070"/>
<keyword evidence="9" id="KW-1133">Transmembrane helix</keyword>
<dbReference type="PANTHER" id="PTHR43289:SF6">
    <property type="entry name" value="SERINE_THREONINE-PROTEIN KINASE NEKL-3"/>
    <property type="match status" value="1"/>
</dbReference>
<feature type="binding site" evidence="7">
    <location>
        <position position="37"/>
    </location>
    <ligand>
        <name>ATP</name>
        <dbReference type="ChEBI" id="CHEBI:30616"/>
    </ligand>
</feature>
<keyword evidence="5" id="KW-0418">Kinase</keyword>
<evidence type="ECO:0000256" key="3">
    <source>
        <dbReference type="ARBA" id="ARBA00022679"/>
    </source>
</evidence>
<gene>
    <name evidence="11" type="ORF">BKM31_44070</name>
</gene>
<evidence type="ECO:0000259" key="10">
    <source>
        <dbReference type="PROSITE" id="PS50011"/>
    </source>
</evidence>
<keyword evidence="2" id="KW-0723">Serine/threonine-protein kinase</keyword>
<dbReference type="Gene3D" id="3.30.200.20">
    <property type="entry name" value="Phosphorylase Kinase, domain 1"/>
    <property type="match status" value="1"/>
</dbReference>
<dbReference type="KEGG" id="noa:BKM31_44070"/>
<evidence type="ECO:0000256" key="6">
    <source>
        <dbReference type="ARBA" id="ARBA00022840"/>
    </source>
</evidence>
<organism evidence="11 12">
    <name type="scientific">[Actinomadura] parvosata subsp. kistnae</name>
    <dbReference type="NCBI Taxonomy" id="1909395"/>
    <lineage>
        <taxon>Bacteria</taxon>
        <taxon>Bacillati</taxon>
        <taxon>Actinomycetota</taxon>
        <taxon>Actinomycetes</taxon>
        <taxon>Streptosporangiales</taxon>
        <taxon>Streptosporangiaceae</taxon>
        <taxon>Nonomuraea</taxon>
    </lineage>
</organism>
<evidence type="ECO:0000256" key="4">
    <source>
        <dbReference type="ARBA" id="ARBA00022741"/>
    </source>
</evidence>
<keyword evidence="9" id="KW-0472">Membrane</keyword>
<evidence type="ECO:0000256" key="1">
    <source>
        <dbReference type="ARBA" id="ARBA00012513"/>
    </source>
</evidence>
<keyword evidence="4 7" id="KW-0547">Nucleotide-binding</keyword>
<dbReference type="InterPro" id="IPR011009">
    <property type="entry name" value="Kinase-like_dom_sf"/>
</dbReference>
<dbReference type="SUPFAM" id="SSF56112">
    <property type="entry name" value="Protein kinase-like (PK-like)"/>
    <property type="match status" value="1"/>
</dbReference>
<dbReference type="InterPro" id="IPR000719">
    <property type="entry name" value="Prot_kinase_dom"/>
</dbReference>
<keyword evidence="9" id="KW-0812">Transmembrane</keyword>
<dbReference type="PANTHER" id="PTHR43289">
    <property type="entry name" value="MITOGEN-ACTIVATED PROTEIN KINASE KINASE KINASE 20-RELATED"/>
    <property type="match status" value="1"/>
</dbReference>
<evidence type="ECO:0000256" key="2">
    <source>
        <dbReference type="ARBA" id="ARBA00022527"/>
    </source>
</evidence>
<dbReference type="PROSITE" id="PS00107">
    <property type="entry name" value="PROTEIN_KINASE_ATP"/>
    <property type="match status" value="1"/>
</dbReference>
<keyword evidence="6 7" id="KW-0067">ATP-binding</keyword>
<dbReference type="InterPro" id="IPR008271">
    <property type="entry name" value="Ser/Thr_kinase_AS"/>
</dbReference>
<evidence type="ECO:0000313" key="11">
    <source>
        <dbReference type="EMBL" id="AQZ67518.1"/>
    </source>
</evidence>
<protein>
    <recommendedName>
        <fullName evidence="1">non-specific serine/threonine protein kinase</fullName>
        <ecNumber evidence="1">2.7.11.1</ecNumber>
    </recommendedName>
</protein>
<reference evidence="12" key="1">
    <citation type="journal article" date="2017" name="Med. Chem. Commun.">
        <title>Nonomuraea sp. ATCC 55076 harbours the largest actinomycete chromosome to date and the kistamicin biosynthetic gene cluster.</title>
        <authorList>
            <person name="Nazari B."/>
            <person name="Forneris C.C."/>
            <person name="Gibson M.I."/>
            <person name="Moon K."/>
            <person name="Schramma K.R."/>
            <person name="Seyedsayamdost M.R."/>
        </authorList>
    </citation>
    <scope>NUCLEOTIDE SEQUENCE [LARGE SCALE GENOMIC DNA]</scope>
    <source>
        <strain evidence="12">ATCC 55076</strain>
    </source>
</reference>
<feature type="compositionally biased region" description="Polar residues" evidence="8">
    <location>
        <begin position="273"/>
        <end position="286"/>
    </location>
</feature>
<evidence type="ECO:0000256" key="8">
    <source>
        <dbReference type="SAM" id="MobiDB-lite"/>
    </source>
</evidence>
<dbReference type="EMBL" id="CP017717">
    <property type="protein sequence ID" value="AQZ67518.1"/>
    <property type="molecule type" value="Genomic_DNA"/>
</dbReference>
<dbReference type="Pfam" id="PF00069">
    <property type="entry name" value="Pkinase"/>
    <property type="match status" value="1"/>
</dbReference>
<accession>A0A1V0ABC6</accession>
<name>A0A1V0ABC6_9ACTN</name>
<proteinExistence type="predicted"/>
<dbReference type="EC" id="2.7.11.1" evidence="1"/>
<dbReference type="GO" id="GO:0005524">
    <property type="term" value="F:ATP binding"/>
    <property type="evidence" value="ECO:0007669"/>
    <property type="project" value="UniProtKB-UniRule"/>
</dbReference>
<evidence type="ECO:0000313" key="12">
    <source>
        <dbReference type="Proteomes" id="UP000190797"/>
    </source>
</evidence>
<dbReference type="PROSITE" id="PS50011">
    <property type="entry name" value="PROTEIN_KINASE_DOM"/>
    <property type="match status" value="1"/>
</dbReference>
<keyword evidence="3" id="KW-0808">Transferase</keyword>
<evidence type="ECO:0000256" key="9">
    <source>
        <dbReference type="SAM" id="Phobius"/>
    </source>
</evidence>
<dbReference type="CDD" id="cd14014">
    <property type="entry name" value="STKc_PknB_like"/>
    <property type="match status" value="1"/>
</dbReference>
<dbReference type="SMART" id="SM00220">
    <property type="entry name" value="S_TKc"/>
    <property type="match status" value="1"/>
</dbReference>
<dbReference type="RefSeq" id="WP_080043823.1">
    <property type="nucleotide sequence ID" value="NZ_CP017717.1"/>
</dbReference>
<feature type="region of interest" description="Disordered" evidence="8">
    <location>
        <begin position="273"/>
        <end position="313"/>
    </location>
</feature>
<evidence type="ECO:0000256" key="5">
    <source>
        <dbReference type="ARBA" id="ARBA00022777"/>
    </source>
</evidence>
<dbReference type="Proteomes" id="UP000190797">
    <property type="component" value="Chromosome"/>
</dbReference>
<feature type="domain" description="Protein kinase" evidence="10">
    <location>
        <begin position="8"/>
        <end position="263"/>
    </location>
</feature>
<dbReference type="InterPro" id="IPR017441">
    <property type="entry name" value="Protein_kinase_ATP_BS"/>
</dbReference>
<evidence type="ECO:0000256" key="7">
    <source>
        <dbReference type="PROSITE-ProRule" id="PRU10141"/>
    </source>
</evidence>
<feature type="transmembrane region" description="Helical" evidence="9">
    <location>
        <begin position="316"/>
        <end position="339"/>
    </location>
</feature>
<keyword evidence="12" id="KW-1185">Reference proteome</keyword>
<dbReference type="AlphaFoldDB" id="A0A1V0ABC6"/>